<dbReference type="SUPFAM" id="SSF53448">
    <property type="entry name" value="Nucleotide-diphospho-sugar transferases"/>
    <property type="match status" value="1"/>
</dbReference>
<reference evidence="2" key="1">
    <citation type="submission" date="2023-01" db="EMBL/GenBank/DDBJ databases">
        <title>The genome sequence of Kordiimonadaceae bacterium 6D33.</title>
        <authorList>
            <person name="Liu Y."/>
        </authorList>
    </citation>
    <scope>NUCLEOTIDE SEQUENCE</scope>
    <source>
        <strain evidence="2">6D33</strain>
    </source>
</reference>
<dbReference type="InterPro" id="IPR050834">
    <property type="entry name" value="Glycosyltransf_2"/>
</dbReference>
<evidence type="ECO:0000313" key="2">
    <source>
        <dbReference type="EMBL" id="WCL55124.1"/>
    </source>
</evidence>
<name>A0AAF0BL73_9PROT</name>
<dbReference type="GO" id="GO:0044010">
    <property type="term" value="P:single-species biofilm formation"/>
    <property type="evidence" value="ECO:0007669"/>
    <property type="project" value="TreeGrafter"/>
</dbReference>
<dbReference type="Gene3D" id="3.90.550.10">
    <property type="entry name" value="Spore Coat Polysaccharide Biosynthesis Protein SpsA, Chain A"/>
    <property type="match status" value="1"/>
</dbReference>
<dbReference type="InterPro" id="IPR001173">
    <property type="entry name" value="Glyco_trans_2-like"/>
</dbReference>
<dbReference type="CDD" id="cd00761">
    <property type="entry name" value="Glyco_tranf_GTA_type"/>
    <property type="match status" value="1"/>
</dbReference>
<feature type="domain" description="Glycosyltransferase 2-like" evidence="1">
    <location>
        <begin position="17"/>
        <end position="181"/>
    </location>
</feature>
<sequence>MQEAALTRSEKTLPVGVVIPAYGHPQFLAETIASACEQTCRFDHYVVVVDDECRYEDTRRVTQELMALYPGRLFYLRQPNTRLPGARNAGIRFLMDLLPDLDAIFLLDADNRLAPWALQRYRDILGDDPAVGWAYPDIAFFGMNRVDGGVDIRETAPEYSRLKHLVSNLCEAGSMVRASLFRDGVFFDEAMKYGLEDWDFWLSAVEAGYTGVRARDCGFFYRRRPESMIADAQRHSSVWLDKLQSKHASLTTPRMLVKLEHEEAPAFAIWLVDTGEVILTSDPMAKGRTVSLEAFQDECRAWLEKPDETFVPTHLIAMDAAVWETLRTTSRMLRLLFWQIRDHSDAPRYYRFGNAASFSLMRGGAAPERAVFAVWAMDTFRQAVAAGVMTGPSAGGIVATPEGLEVELPTQDGLHLHLEGLFKALLPKRQQLHARGRRFSGPFAQTVREELQQLASFSAGHHPYPCLVEDRRRVVVVADIGDVITRRYWNGWGRLVEALSPKADLVLAVEGSGTFDIRHLGKLDHFRPFTEVLPMKWSDEPDEYALYMGERLPHEGGIVRTLAVPFQQADAVIAAGSVRSLELFGLVRSQGVPGYVYLDPELAVVGADGDGSLAVVRALEHAIAGIWTDDQDVRDALIAGGVPGGKITSVHRGLQPLSE</sequence>
<dbReference type="EMBL" id="CP116805">
    <property type="protein sequence ID" value="WCL55124.1"/>
    <property type="molecule type" value="Genomic_DNA"/>
</dbReference>
<dbReference type="Proteomes" id="UP001217500">
    <property type="component" value="Chromosome"/>
</dbReference>
<proteinExistence type="predicted"/>
<keyword evidence="3" id="KW-1185">Reference proteome</keyword>
<evidence type="ECO:0000259" key="1">
    <source>
        <dbReference type="Pfam" id="PF00535"/>
    </source>
</evidence>
<dbReference type="KEGG" id="gso:PH603_05050"/>
<dbReference type="InterPro" id="IPR029044">
    <property type="entry name" value="Nucleotide-diphossugar_trans"/>
</dbReference>
<dbReference type="AlphaFoldDB" id="A0AAF0BL73"/>
<dbReference type="PANTHER" id="PTHR43685:SF2">
    <property type="entry name" value="GLYCOSYLTRANSFERASE 2-LIKE DOMAIN-CONTAINING PROTEIN"/>
    <property type="match status" value="1"/>
</dbReference>
<accession>A0AAF0BL73</accession>
<dbReference type="RefSeq" id="WP_289504893.1">
    <property type="nucleotide sequence ID" value="NZ_CP116805.1"/>
</dbReference>
<organism evidence="2 3">
    <name type="scientific">Gimibacter soli</name>
    <dbReference type="NCBI Taxonomy" id="3024400"/>
    <lineage>
        <taxon>Bacteria</taxon>
        <taxon>Pseudomonadati</taxon>
        <taxon>Pseudomonadota</taxon>
        <taxon>Alphaproteobacteria</taxon>
        <taxon>Kordiimonadales</taxon>
        <taxon>Temperatibacteraceae</taxon>
        <taxon>Gimibacter</taxon>
    </lineage>
</organism>
<protein>
    <submittedName>
        <fullName evidence="2">Glycosyltransferase family A protein</fullName>
    </submittedName>
</protein>
<gene>
    <name evidence="2" type="ORF">PH603_05050</name>
</gene>
<dbReference type="Pfam" id="PF00535">
    <property type="entry name" value="Glycos_transf_2"/>
    <property type="match status" value="1"/>
</dbReference>
<evidence type="ECO:0000313" key="3">
    <source>
        <dbReference type="Proteomes" id="UP001217500"/>
    </source>
</evidence>
<dbReference type="PANTHER" id="PTHR43685">
    <property type="entry name" value="GLYCOSYLTRANSFERASE"/>
    <property type="match status" value="1"/>
</dbReference>